<dbReference type="AlphaFoldDB" id="A0AB74BHP5"/>
<sequence>MKVNQFAAAHFTQRREVRRQLCQRHVVQPEPVLATGFLAISVIERLADQLAAWVIQVGGCARQRLTTHDVRAFDDSLA</sequence>
<comment type="caution">
    <text evidence="1">The sequence shown here is derived from an EMBL/GenBank/DDBJ whole genome shotgun (WGS) entry which is preliminary data.</text>
</comment>
<evidence type="ECO:0000313" key="1">
    <source>
        <dbReference type="EMBL" id="RMT75239.1"/>
    </source>
</evidence>
<proteinExistence type="predicted"/>
<gene>
    <name evidence="1" type="ORF">ALP42_200123</name>
</gene>
<name>A0AB74BHP5_PSESS</name>
<organism evidence="1 2">
    <name type="scientific">Pseudomonas savastanoi pv. nerii</name>
    <dbReference type="NCBI Taxonomy" id="360921"/>
    <lineage>
        <taxon>Bacteria</taxon>
        <taxon>Pseudomonadati</taxon>
        <taxon>Pseudomonadota</taxon>
        <taxon>Gammaproteobacteria</taxon>
        <taxon>Pseudomonadales</taxon>
        <taxon>Pseudomonadaceae</taxon>
        <taxon>Pseudomonas</taxon>
    </lineage>
</organism>
<dbReference type="Proteomes" id="UP000268636">
    <property type="component" value="Unassembled WGS sequence"/>
</dbReference>
<accession>A0AB74BHP5</accession>
<dbReference type="EMBL" id="RBTN01000179">
    <property type="protein sequence ID" value="RMT75239.1"/>
    <property type="molecule type" value="Genomic_DNA"/>
</dbReference>
<reference evidence="1 2" key="1">
    <citation type="submission" date="2018-08" db="EMBL/GenBank/DDBJ databases">
        <title>Recombination of ecologically and evolutionarily significant loci maintains genetic cohesion in the Pseudomonas syringae species complex.</title>
        <authorList>
            <person name="Dillon M."/>
            <person name="Thakur S."/>
            <person name="Almeida R.N.D."/>
            <person name="Weir B.S."/>
            <person name="Guttman D.S."/>
        </authorList>
    </citation>
    <scope>NUCLEOTIDE SEQUENCE [LARGE SCALE GENOMIC DNA]</scope>
    <source>
        <strain evidence="1 2">ICMP 13786</strain>
    </source>
</reference>
<evidence type="ECO:0000313" key="2">
    <source>
        <dbReference type="Proteomes" id="UP000268636"/>
    </source>
</evidence>
<protein>
    <submittedName>
        <fullName evidence="1">Uncharacterized protein</fullName>
    </submittedName>
</protein>